<evidence type="ECO:0000256" key="9">
    <source>
        <dbReference type="ARBA" id="ARBA00022989"/>
    </source>
</evidence>
<keyword evidence="16" id="KW-1185">Reference proteome</keyword>
<feature type="transmembrane region" description="Helical" evidence="13">
    <location>
        <begin position="12"/>
        <end position="31"/>
    </location>
</feature>
<dbReference type="SUPFAM" id="SSF81342">
    <property type="entry name" value="Transmembrane di-heme cytochromes"/>
    <property type="match status" value="1"/>
</dbReference>
<comment type="subcellular location">
    <subcellularLocation>
        <location evidence="2">Cell membrane</location>
        <topology evidence="2">Multi-pass membrane protein</topology>
    </subcellularLocation>
</comment>
<gene>
    <name evidence="15" type="ORF">J2W36_000130</name>
</gene>
<protein>
    <submittedName>
        <fullName evidence="15">Cytochrome b561</fullName>
    </submittedName>
</protein>
<keyword evidence="6 13" id="KW-0812">Transmembrane</keyword>
<keyword evidence="3" id="KW-0813">Transport</keyword>
<feature type="transmembrane region" description="Helical" evidence="13">
    <location>
        <begin position="151"/>
        <end position="168"/>
    </location>
</feature>
<dbReference type="InterPro" id="IPR052168">
    <property type="entry name" value="Cytochrome_b561_oxidase"/>
</dbReference>
<accession>A0ABT9S0K9</accession>
<evidence type="ECO:0000256" key="4">
    <source>
        <dbReference type="ARBA" id="ARBA00022475"/>
    </source>
</evidence>
<feature type="domain" description="Cytochrome b561 bacterial/Ni-hydrogenase" evidence="14">
    <location>
        <begin position="8"/>
        <end position="179"/>
    </location>
</feature>
<evidence type="ECO:0000256" key="6">
    <source>
        <dbReference type="ARBA" id="ARBA00022692"/>
    </source>
</evidence>
<organism evidence="15 16">
    <name type="scientific">Variovorax ginsengisoli</name>
    <dbReference type="NCBI Taxonomy" id="363844"/>
    <lineage>
        <taxon>Bacteria</taxon>
        <taxon>Pseudomonadati</taxon>
        <taxon>Pseudomonadota</taxon>
        <taxon>Betaproteobacteria</taxon>
        <taxon>Burkholderiales</taxon>
        <taxon>Comamonadaceae</taxon>
        <taxon>Variovorax</taxon>
    </lineage>
</organism>
<keyword evidence="5" id="KW-0349">Heme</keyword>
<evidence type="ECO:0000256" key="7">
    <source>
        <dbReference type="ARBA" id="ARBA00022723"/>
    </source>
</evidence>
<keyword evidence="7" id="KW-0479">Metal-binding</keyword>
<keyword evidence="4" id="KW-1003">Cell membrane</keyword>
<dbReference type="PANTHER" id="PTHR30529">
    <property type="entry name" value="CYTOCHROME B561"/>
    <property type="match status" value="1"/>
</dbReference>
<comment type="cofactor">
    <cofactor evidence="1">
        <name>heme b</name>
        <dbReference type="ChEBI" id="CHEBI:60344"/>
    </cofactor>
</comment>
<dbReference type="PANTHER" id="PTHR30529:SF3">
    <property type="entry name" value="CYTOCHROME B561 HOMOLOG 1"/>
    <property type="match status" value="1"/>
</dbReference>
<sequence length="179" mass="19991">MNTPIGSRYPAFLRHTHWITFVLVLLAYITINARKFLERGSAERLFAVESHFLLGMLVLLITVPRIVVRLRHAAPPIVPEPGVASRLAAWTAHLALFVFLVVQPVLGIASRLLSGRGIGLPLTEWAIPSVGAAQPELAESLEHLHEFVGEAFYYVIGIHILAALWHWLGRRDNALQRML</sequence>
<reference evidence="15 16" key="1">
    <citation type="submission" date="2023-07" db="EMBL/GenBank/DDBJ databases">
        <title>Sorghum-associated microbial communities from plants grown in Nebraska, USA.</title>
        <authorList>
            <person name="Schachtman D."/>
        </authorList>
    </citation>
    <scope>NUCLEOTIDE SEQUENCE [LARGE SCALE GENOMIC DNA]</scope>
    <source>
        <strain evidence="15 16">DS1607</strain>
    </source>
</reference>
<keyword evidence="8" id="KW-0249">Electron transport</keyword>
<evidence type="ECO:0000313" key="16">
    <source>
        <dbReference type="Proteomes" id="UP001226867"/>
    </source>
</evidence>
<evidence type="ECO:0000313" key="15">
    <source>
        <dbReference type="EMBL" id="MDP9897897.1"/>
    </source>
</evidence>
<feature type="transmembrane region" description="Helical" evidence="13">
    <location>
        <begin position="51"/>
        <end position="68"/>
    </location>
</feature>
<evidence type="ECO:0000256" key="1">
    <source>
        <dbReference type="ARBA" id="ARBA00001970"/>
    </source>
</evidence>
<dbReference type="InterPro" id="IPR011577">
    <property type="entry name" value="Cyt_b561_bac/Ni-Hgenase"/>
</dbReference>
<evidence type="ECO:0000256" key="8">
    <source>
        <dbReference type="ARBA" id="ARBA00022982"/>
    </source>
</evidence>
<evidence type="ECO:0000256" key="12">
    <source>
        <dbReference type="ARBA" id="ARBA00037975"/>
    </source>
</evidence>
<evidence type="ECO:0000256" key="3">
    <source>
        <dbReference type="ARBA" id="ARBA00022448"/>
    </source>
</evidence>
<evidence type="ECO:0000256" key="5">
    <source>
        <dbReference type="ARBA" id="ARBA00022617"/>
    </source>
</evidence>
<feature type="transmembrane region" description="Helical" evidence="13">
    <location>
        <begin position="89"/>
        <end position="113"/>
    </location>
</feature>
<dbReference type="Proteomes" id="UP001226867">
    <property type="component" value="Unassembled WGS sequence"/>
</dbReference>
<keyword evidence="10" id="KW-0408">Iron</keyword>
<evidence type="ECO:0000259" key="14">
    <source>
        <dbReference type="Pfam" id="PF01292"/>
    </source>
</evidence>
<comment type="caution">
    <text evidence="15">The sequence shown here is derived from an EMBL/GenBank/DDBJ whole genome shotgun (WGS) entry which is preliminary data.</text>
</comment>
<dbReference type="InterPro" id="IPR016174">
    <property type="entry name" value="Di-haem_cyt_TM"/>
</dbReference>
<evidence type="ECO:0000256" key="2">
    <source>
        <dbReference type="ARBA" id="ARBA00004651"/>
    </source>
</evidence>
<name>A0ABT9S0K9_9BURK</name>
<comment type="similarity">
    <text evidence="12">Belongs to the cytochrome b561 family.</text>
</comment>
<proteinExistence type="inferred from homology"/>
<dbReference type="RefSeq" id="WP_307687720.1">
    <property type="nucleotide sequence ID" value="NZ_JAUSRO010000001.1"/>
</dbReference>
<dbReference type="EMBL" id="JAUSRO010000001">
    <property type="protein sequence ID" value="MDP9897897.1"/>
    <property type="molecule type" value="Genomic_DNA"/>
</dbReference>
<evidence type="ECO:0000256" key="11">
    <source>
        <dbReference type="ARBA" id="ARBA00023136"/>
    </source>
</evidence>
<evidence type="ECO:0000256" key="10">
    <source>
        <dbReference type="ARBA" id="ARBA00023004"/>
    </source>
</evidence>
<keyword evidence="11 13" id="KW-0472">Membrane</keyword>
<evidence type="ECO:0000256" key="13">
    <source>
        <dbReference type="SAM" id="Phobius"/>
    </source>
</evidence>
<keyword evidence="9 13" id="KW-1133">Transmembrane helix</keyword>
<dbReference type="Pfam" id="PF01292">
    <property type="entry name" value="Ni_hydr_CYTB"/>
    <property type="match status" value="1"/>
</dbReference>